<accession>A0A2S9T810</accession>
<evidence type="ECO:0008006" key="3">
    <source>
        <dbReference type="Google" id="ProtNLM"/>
    </source>
</evidence>
<comment type="caution">
    <text evidence="1">The sequence shown here is derived from an EMBL/GenBank/DDBJ whole genome shotgun (WGS) entry which is preliminary data.</text>
</comment>
<reference evidence="1 2" key="1">
    <citation type="submission" date="2017-09" db="EMBL/GenBank/DDBJ databases">
        <title>Reassesment of A. cryaerophilus.</title>
        <authorList>
            <person name="Perez-Cataluna A."/>
            <person name="Collado L."/>
            <person name="Salgado O."/>
            <person name="Lefinanco V."/>
            <person name="Figueras M.J."/>
        </authorList>
    </citation>
    <scope>NUCLEOTIDE SEQUENCE [LARGE SCALE GENOMIC DNA]</scope>
    <source>
        <strain evidence="1 2">LMG 10210</strain>
    </source>
</reference>
<sequence length="207" mass="22604">MQIQNNTNQALNAFKQNTTSKVDYGSKEQVTPKTEKSVEEIINNSAAKVAISMNAQYILFEMNAKSMATGNSVGQAGLNASKDQQSVLDFLSGKGKINDMSLEDIGYKGKPIMDLSPQEATDLVGENGFFGITQTSDRVSNFVFSFAGDDLEKLQKGRDGIVKGFEEANKMFGGNLPEISYKTQERTLALIDAKIESLKNPQAKVEE</sequence>
<dbReference type="Proteomes" id="UP000238281">
    <property type="component" value="Unassembled WGS sequence"/>
</dbReference>
<protein>
    <recommendedName>
        <fullName evidence="3">Hydrogenase-4 component G</fullName>
    </recommendedName>
</protein>
<gene>
    <name evidence="1" type="ORF">CJ673_05170</name>
</gene>
<dbReference type="RefSeq" id="WP_105915201.1">
    <property type="nucleotide sequence ID" value="NZ_NXGE01000002.1"/>
</dbReference>
<evidence type="ECO:0000313" key="2">
    <source>
        <dbReference type="Proteomes" id="UP000238281"/>
    </source>
</evidence>
<dbReference type="STRING" id="28198.GCA_001572855_01216"/>
<proteinExistence type="predicted"/>
<name>A0A2S9T810_9BACT</name>
<evidence type="ECO:0000313" key="1">
    <source>
        <dbReference type="EMBL" id="PRM94951.1"/>
    </source>
</evidence>
<organism evidence="1 2">
    <name type="scientific">Aliarcobacter cryaerophilus</name>
    <dbReference type="NCBI Taxonomy" id="28198"/>
    <lineage>
        <taxon>Bacteria</taxon>
        <taxon>Pseudomonadati</taxon>
        <taxon>Campylobacterota</taxon>
        <taxon>Epsilonproteobacteria</taxon>
        <taxon>Campylobacterales</taxon>
        <taxon>Arcobacteraceae</taxon>
        <taxon>Aliarcobacter</taxon>
    </lineage>
</organism>
<dbReference type="AlphaFoldDB" id="A0A2S9T810"/>
<dbReference type="EMBL" id="NXGE01000002">
    <property type="protein sequence ID" value="PRM94951.1"/>
    <property type="molecule type" value="Genomic_DNA"/>
</dbReference>